<dbReference type="SUPFAM" id="SSF55008">
    <property type="entry name" value="HMA, heavy metal-associated domain"/>
    <property type="match status" value="1"/>
</dbReference>
<comment type="caution">
    <text evidence="7">The sequence shown here is derived from an EMBL/GenBank/DDBJ whole genome shotgun (WGS) entry which is preliminary data.</text>
</comment>
<organism evidence="7 8">
    <name type="scientific">Platanthera zijinensis</name>
    <dbReference type="NCBI Taxonomy" id="2320716"/>
    <lineage>
        <taxon>Eukaryota</taxon>
        <taxon>Viridiplantae</taxon>
        <taxon>Streptophyta</taxon>
        <taxon>Embryophyta</taxon>
        <taxon>Tracheophyta</taxon>
        <taxon>Spermatophyta</taxon>
        <taxon>Magnoliopsida</taxon>
        <taxon>Liliopsida</taxon>
        <taxon>Asparagales</taxon>
        <taxon>Orchidaceae</taxon>
        <taxon>Orchidoideae</taxon>
        <taxon>Orchideae</taxon>
        <taxon>Orchidinae</taxon>
        <taxon>Platanthera</taxon>
    </lineage>
</organism>
<protein>
    <recommendedName>
        <fullName evidence="6">HMA domain-containing protein</fullName>
    </recommendedName>
</protein>
<evidence type="ECO:0000313" key="8">
    <source>
        <dbReference type="Proteomes" id="UP001418222"/>
    </source>
</evidence>
<evidence type="ECO:0000256" key="4">
    <source>
        <dbReference type="ARBA" id="ARBA00024045"/>
    </source>
</evidence>
<dbReference type="AlphaFoldDB" id="A0AAP0BUV0"/>
<keyword evidence="2" id="KW-0479">Metal-binding</keyword>
<reference evidence="7 8" key="1">
    <citation type="journal article" date="2022" name="Nat. Plants">
        <title>Genomes of leafy and leafless Platanthera orchids illuminate the evolution of mycoheterotrophy.</title>
        <authorList>
            <person name="Li M.H."/>
            <person name="Liu K.W."/>
            <person name="Li Z."/>
            <person name="Lu H.C."/>
            <person name="Ye Q.L."/>
            <person name="Zhang D."/>
            <person name="Wang J.Y."/>
            <person name="Li Y.F."/>
            <person name="Zhong Z.M."/>
            <person name="Liu X."/>
            <person name="Yu X."/>
            <person name="Liu D.K."/>
            <person name="Tu X.D."/>
            <person name="Liu B."/>
            <person name="Hao Y."/>
            <person name="Liao X.Y."/>
            <person name="Jiang Y.T."/>
            <person name="Sun W.H."/>
            <person name="Chen J."/>
            <person name="Chen Y.Q."/>
            <person name="Ai Y."/>
            <person name="Zhai J.W."/>
            <person name="Wu S.S."/>
            <person name="Zhou Z."/>
            <person name="Hsiao Y.Y."/>
            <person name="Wu W.L."/>
            <person name="Chen Y.Y."/>
            <person name="Lin Y.F."/>
            <person name="Hsu J.L."/>
            <person name="Li C.Y."/>
            <person name="Wang Z.W."/>
            <person name="Zhao X."/>
            <person name="Zhong W.Y."/>
            <person name="Ma X.K."/>
            <person name="Ma L."/>
            <person name="Huang J."/>
            <person name="Chen G.Z."/>
            <person name="Huang M.Z."/>
            <person name="Huang L."/>
            <person name="Peng D.H."/>
            <person name="Luo Y.B."/>
            <person name="Zou S.Q."/>
            <person name="Chen S.P."/>
            <person name="Lan S."/>
            <person name="Tsai W.C."/>
            <person name="Van de Peer Y."/>
            <person name="Liu Z.J."/>
        </authorList>
    </citation>
    <scope>NUCLEOTIDE SEQUENCE [LARGE SCALE GENOMIC DNA]</scope>
    <source>
        <strain evidence="7">Lor287</strain>
    </source>
</reference>
<gene>
    <name evidence="7" type="ORF">KSP39_PZI003514</name>
</gene>
<evidence type="ECO:0000256" key="1">
    <source>
        <dbReference type="ARBA" id="ARBA00022481"/>
    </source>
</evidence>
<feature type="region of interest" description="Disordered" evidence="5">
    <location>
        <begin position="111"/>
        <end position="225"/>
    </location>
</feature>
<keyword evidence="3" id="KW-0449">Lipoprotein</keyword>
<comment type="similarity">
    <text evidence="4">Belongs to the HIPP family.</text>
</comment>
<dbReference type="InterPro" id="IPR006121">
    <property type="entry name" value="HMA_dom"/>
</dbReference>
<evidence type="ECO:0000256" key="5">
    <source>
        <dbReference type="SAM" id="MobiDB-lite"/>
    </source>
</evidence>
<feature type="domain" description="HMA" evidence="6">
    <location>
        <begin position="37"/>
        <end position="100"/>
    </location>
</feature>
<evidence type="ECO:0000256" key="3">
    <source>
        <dbReference type="ARBA" id="ARBA00023289"/>
    </source>
</evidence>
<dbReference type="PROSITE" id="PS50846">
    <property type="entry name" value="HMA_2"/>
    <property type="match status" value="1"/>
</dbReference>
<name>A0AAP0BUV0_9ASPA</name>
<dbReference type="Proteomes" id="UP001418222">
    <property type="component" value="Unassembled WGS sequence"/>
</dbReference>
<feature type="compositionally biased region" description="Gly residues" evidence="5">
    <location>
        <begin position="116"/>
        <end position="131"/>
    </location>
</feature>
<evidence type="ECO:0000313" key="7">
    <source>
        <dbReference type="EMBL" id="KAK8951488.1"/>
    </source>
</evidence>
<dbReference type="EMBL" id="JBBWWQ010000003">
    <property type="protein sequence ID" value="KAK8951488.1"/>
    <property type="molecule type" value="Genomic_DNA"/>
</dbReference>
<dbReference type="PANTHER" id="PTHR45868:SF80">
    <property type="entry name" value="F15K9.8-RELATED"/>
    <property type="match status" value="1"/>
</dbReference>
<keyword evidence="3" id="KW-0636">Prenylation</keyword>
<keyword evidence="1" id="KW-0488">Methylation</keyword>
<dbReference type="Gene3D" id="3.30.70.100">
    <property type="match status" value="1"/>
</dbReference>
<dbReference type="Pfam" id="PF00403">
    <property type="entry name" value="HMA"/>
    <property type="match status" value="1"/>
</dbReference>
<accession>A0AAP0BUV0</accession>
<dbReference type="GO" id="GO:0046872">
    <property type="term" value="F:metal ion binding"/>
    <property type="evidence" value="ECO:0007669"/>
    <property type="project" value="UniProtKB-KW"/>
</dbReference>
<dbReference type="CDD" id="cd00371">
    <property type="entry name" value="HMA"/>
    <property type="match status" value="1"/>
</dbReference>
<dbReference type="InterPro" id="IPR036163">
    <property type="entry name" value="HMA_dom_sf"/>
</dbReference>
<keyword evidence="8" id="KW-1185">Reference proteome</keyword>
<sequence>MRFLLSPSRLPLPHSFPIPCFDPMAAGGETSPETLKYQTSILRVSIHCQGCKNKVKKLLQGMDGVYMTTIDSQQKKVTVIGNVHADDLIKKLLKAGKHAELWQEKTPIVPNPVAGAAGGGKKNKKQGGGCGALVLDNSEKNQPGFENKPNAGNEPVVTGGGDAEKKSSDEGGGTEAASLPQDKLAGGESGMFSSSGGVKKKGKKKNAVNDEAAAAKPAEGKQGSASTIQFLPTPAYHFPAFPTQPPAYIISYSTQPAAGNAVPAAMHQSSYMYSGQHLVNGTYYIPSFASAPATYDLFSEENANACTVM</sequence>
<proteinExistence type="inferred from homology"/>
<dbReference type="PANTHER" id="PTHR45868">
    <property type="entry name" value="HEAVY METAL-ASSOCIATED ISOPRENYLATED PLANT PROTEIN 33-RELATED"/>
    <property type="match status" value="1"/>
</dbReference>
<evidence type="ECO:0000256" key="2">
    <source>
        <dbReference type="ARBA" id="ARBA00022723"/>
    </source>
</evidence>
<evidence type="ECO:0000259" key="6">
    <source>
        <dbReference type="PROSITE" id="PS50846"/>
    </source>
</evidence>